<evidence type="ECO:0000313" key="1">
    <source>
        <dbReference type="EMBL" id="PVH66609.1"/>
    </source>
</evidence>
<dbReference type="EMBL" id="CM008046">
    <property type="protein sequence ID" value="PVH66609.1"/>
    <property type="molecule type" value="Genomic_DNA"/>
</dbReference>
<organism evidence="1">
    <name type="scientific">Panicum hallii</name>
    <dbReference type="NCBI Taxonomy" id="206008"/>
    <lineage>
        <taxon>Eukaryota</taxon>
        <taxon>Viridiplantae</taxon>
        <taxon>Streptophyta</taxon>
        <taxon>Embryophyta</taxon>
        <taxon>Tracheophyta</taxon>
        <taxon>Spermatophyta</taxon>
        <taxon>Magnoliopsida</taxon>
        <taxon>Liliopsida</taxon>
        <taxon>Poales</taxon>
        <taxon>Poaceae</taxon>
        <taxon>PACMAD clade</taxon>
        <taxon>Panicoideae</taxon>
        <taxon>Panicodae</taxon>
        <taxon>Paniceae</taxon>
        <taxon>Panicinae</taxon>
        <taxon>Panicum</taxon>
        <taxon>Panicum sect. Panicum</taxon>
    </lineage>
</organism>
<reference evidence="1" key="1">
    <citation type="submission" date="2018-04" db="EMBL/GenBank/DDBJ databases">
        <title>WGS assembly of Panicum hallii.</title>
        <authorList>
            <person name="Lovell J."/>
            <person name="Jenkins J."/>
            <person name="Lowry D."/>
            <person name="Mamidi S."/>
            <person name="Sreedasyam A."/>
            <person name="Weng X."/>
            <person name="Barry K."/>
            <person name="Bonette J."/>
            <person name="Campitelli B."/>
            <person name="Daum C."/>
            <person name="Gordon S."/>
            <person name="Gould B."/>
            <person name="Lipzen A."/>
            <person name="Macqueen A."/>
            <person name="Palacio-Mejia J."/>
            <person name="Plott C."/>
            <person name="Shakirov E."/>
            <person name="Shu S."/>
            <person name="Yoshinaga Y."/>
            <person name="Zane M."/>
            <person name="Rokhsar D."/>
            <person name="Grimwood J."/>
            <person name="Schmutz J."/>
            <person name="Juenger T."/>
        </authorList>
    </citation>
    <scope>NUCLEOTIDE SEQUENCE [LARGE SCALE GENOMIC DNA]</scope>
    <source>
        <strain evidence="1">FIL2</strain>
    </source>
</reference>
<dbReference type="Gramene" id="PVH66609">
    <property type="protein sequence ID" value="PVH66609"/>
    <property type="gene ID" value="PAHAL_1G297700"/>
</dbReference>
<name>A0A2T8KWV7_9POAL</name>
<gene>
    <name evidence="1" type="ORF">PAHAL_1G297700</name>
</gene>
<protein>
    <submittedName>
        <fullName evidence="1">Uncharacterized protein</fullName>
    </submittedName>
</protein>
<proteinExistence type="predicted"/>
<sequence>MGSLEDQSRSESLAAGGRNKFGFSTMCNRSPVVFYAVVRPKHSRVQSTGQLQVEALSRSALASGRFSMCRTPCNRCV</sequence>
<dbReference type="AlphaFoldDB" id="A0A2T8KWV7"/>
<accession>A0A2T8KWV7</accession>
<dbReference type="Proteomes" id="UP000243499">
    <property type="component" value="Chromosome 1"/>
</dbReference>